<dbReference type="Gene3D" id="3.60.10.10">
    <property type="entry name" value="Endonuclease/exonuclease/phosphatase"/>
    <property type="match status" value="1"/>
</dbReference>
<keyword evidence="1" id="KW-1133">Transmembrane helix</keyword>
<proteinExistence type="predicted"/>
<keyword evidence="4" id="KW-1185">Reference proteome</keyword>
<dbReference type="PANTHER" id="PTHR14859">
    <property type="entry name" value="CALCOFLUOR WHITE HYPERSENSITIVE PROTEIN PRECURSOR"/>
    <property type="match status" value="1"/>
</dbReference>
<dbReference type="Pfam" id="PF03372">
    <property type="entry name" value="Exo_endo_phos"/>
    <property type="match status" value="1"/>
</dbReference>
<keyword evidence="3" id="KW-0269">Exonuclease</keyword>
<dbReference type="GO" id="GO:0006506">
    <property type="term" value="P:GPI anchor biosynthetic process"/>
    <property type="evidence" value="ECO:0007669"/>
    <property type="project" value="TreeGrafter"/>
</dbReference>
<keyword evidence="3" id="KW-0378">Hydrolase</keyword>
<dbReference type="AlphaFoldDB" id="A0A563UGC7"/>
<dbReference type="OrthoDB" id="635146at2"/>
<keyword evidence="3" id="KW-0255">Endonuclease</keyword>
<reference evidence="3 4" key="1">
    <citation type="submission" date="2019-07" db="EMBL/GenBank/DDBJ databases">
        <authorList>
            <person name="Kim J."/>
        </authorList>
    </citation>
    <scope>NUCLEOTIDE SEQUENCE [LARGE SCALE GENOMIC DNA]</scope>
    <source>
        <strain evidence="4">dk17</strain>
    </source>
</reference>
<feature type="domain" description="Endonuclease/exonuclease/phosphatase" evidence="2">
    <location>
        <begin position="110"/>
        <end position="360"/>
    </location>
</feature>
<feature type="transmembrane region" description="Helical" evidence="1">
    <location>
        <begin position="72"/>
        <end position="92"/>
    </location>
</feature>
<dbReference type="GO" id="GO:0004527">
    <property type="term" value="F:exonuclease activity"/>
    <property type="evidence" value="ECO:0007669"/>
    <property type="project" value="UniProtKB-KW"/>
</dbReference>
<dbReference type="CDD" id="cd09084">
    <property type="entry name" value="EEP-2"/>
    <property type="match status" value="1"/>
</dbReference>
<evidence type="ECO:0000256" key="1">
    <source>
        <dbReference type="SAM" id="Phobius"/>
    </source>
</evidence>
<dbReference type="GO" id="GO:0004519">
    <property type="term" value="F:endonuclease activity"/>
    <property type="evidence" value="ECO:0007669"/>
    <property type="project" value="UniProtKB-KW"/>
</dbReference>
<dbReference type="Proteomes" id="UP000320042">
    <property type="component" value="Unassembled WGS sequence"/>
</dbReference>
<dbReference type="InterPro" id="IPR051916">
    <property type="entry name" value="GPI-anchor_lipid_remodeler"/>
</dbReference>
<gene>
    <name evidence="3" type="ORF">FPZ43_05685</name>
</gene>
<feature type="transmembrane region" description="Helical" evidence="1">
    <location>
        <begin position="40"/>
        <end position="65"/>
    </location>
</feature>
<feature type="transmembrane region" description="Helical" evidence="1">
    <location>
        <begin position="14"/>
        <end position="34"/>
    </location>
</feature>
<dbReference type="SUPFAM" id="SSF56219">
    <property type="entry name" value="DNase I-like"/>
    <property type="match status" value="1"/>
</dbReference>
<protein>
    <submittedName>
        <fullName evidence="3">Endonuclease/exonuclease/phosphatase family protein</fullName>
    </submittedName>
</protein>
<dbReference type="RefSeq" id="WP_146380890.1">
    <property type="nucleotide sequence ID" value="NZ_VOEJ01000002.1"/>
</dbReference>
<comment type="caution">
    <text evidence="3">The sequence shown here is derived from an EMBL/GenBank/DDBJ whole genome shotgun (WGS) entry which is preliminary data.</text>
</comment>
<dbReference type="EMBL" id="VOEJ01000002">
    <property type="protein sequence ID" value="TWR30432.1"/>
    <property type="molecule type" value="Genomic_DNA"/>
</dbReference>
<evidence type="ECO:0000313" key="3">
    <source>
        <dbReference type="EMBL" id="TWR30432.1"/>
    </source>
</evidence>
<sequence>MKVNNKRLPLIDKIFLFFTCALGLGLLLSYLAPVVDPAKFWLFAFFGLAFPILLVANLVMVAYWLIRQRWHVLLPVICILAGWNVLLNNVGIRPPSGASYPPEVNMVSLMTYNVHNFKPWGYDNDPNTKHQFLKLIEEQQPGVFCAQEFYTKTRGQYDMIDSIKAVLHADDYYYEPFESVEGESAGMAIFSKYPIVAHGMVQLNKLSSGNQSIYADIKKDGKIFRIYNVHLQSVGFKPPNYAYLEGVTKHFKVNYTGTKDVFIKLRKAFIKRSAQVKIVKAHAAKCPYPYIFCGDFNDTPASFAVNYMSKGMKNAFREKGGGLSRTYNGAFPNYQIDFVMASQQINVGSYQVLVRKLSDHFPVVTELLLNPSK</sequence>
<accession>A0A563UGC7</accession>
<keyword evidence="1" id="KW-0812">Transmembrane</keyword>
<dbReference type="GO" id="GO:0016020">
    <property type="term" value="C:membrane"/>
    <property type="evidence" value="ECO:0007669"/>
    <property type="project" value="GOC"/>
</dbReference>
<keyword evidence="3" id="KW-0540">Nuclease</keyword>
<dbReference type="InterPro" id="IPR005135">
    <property type="entry name" value="Endo/exonuclease/phosphatase"/>
</dbReference>
<dbReference type="PANTHER" id="PTHR14859:SF15">
    <property type="entry name" value="ENDONUCLEASE_EXONUCLEASE_PHOSPHATASE DOMAIN-CONTAINING PROTEIN"/>
    <property type="match status" value="1"/>
</dbReference>
<evidence type="ECO:0000313" key="4">
    <source>
        <dbReference type="Proteomes" id="UP000320042"/>
    </source>
</evidence>
<evidence type="ECO:0000259" key="2">
    <source>
        <dbReference type="Pfam" id="PF03372"/>
    </source>
</evidence>
<name>A0A563UGC7_9SPHI</name>
<organism evidence="3 4">
    <name type="scientific">Mucilaginibacter pallidiroseus</name>
    <dbReference type="NCBI Taxonomy" id="2599295"/>
    <lineage>
        <taxon>Bacteria</taxon>
        <taxon>Pseudomonadati</taxon>
        <taxon>Bacteroidota</taxon>
        <taxon>Sphingobacteriia</taxon>
        <taxon>Sphingobacteriales</taxon>
        <taxon>Sphingobacteriaceae</taxon>
        <taxon>Mucilaginibacter</taxon>
    </lineage>
</organism>
<keyword evidence="1" id="KW-0472">Membrane</keyword>
<dbReference type="InterPro" id="IPR036691">
    <property type="entry name" value="Endo/exonu/phosph_ase_sf"/>
</dbReference>